<sequence length="412" mass="48417">MSSHILLSDIKFIKSNIENKFSQDFSYIFDSSYDVPKTNVFLLLKYQDYFINLLDYTRYFKTKEEHFFLSYDSLLSSYMIELNVTLTEYGIEIHISGISTKIVEICSLFIEFLFKNKDADRSSLVLFKIKNNLIREKFAQSYKRLFQKLKSLFIEDYSMSEDMLNDISKIENSSNDTNSNLEDKIINNIVNSDNFRCEIYVIGNILLEEAECIKNIVNSKSNISFNTKNGLIACEEFVDSYDVSNNACGLFFPTNKTTDLKNKVISSFIVNSVSEIFFDQLRTNEEFGYVVSANTYKILDQEFIYFVVQSERDVKDIKDRIFKFIEFTKKYLKEMKEEEFLNRKEAIRDHFSESHKNLSSYSNFLYTKGICGLNGLKYKEEIVQYIENMKLNEVIDSKMLEKCIVISTKRKK</sequence>
<evidence type="ECO:0000256" key="1">
    <source>
        <dbReference type="ARBA" id="ARBA00022723"/>
    </source>
</evidence>
<dbReference type="GeneID" id="90540477"/>
<dbReference type="AlphaFoldDB" id="A0AAX4J9T3"/>
<dbReference type="InterPro" id="IPR011249">
    <property type="entry name" value="Metalloenz_LuxS/M16"/>
</dbReference>
<evidence type="ECO:0000313" key="3">
    <source>
        <dbReference type="EMBL" id="WUR02666.1"/>
    </source>
</evidence>
<dbReference type="Pfam" id="PF22456">
    <property type="entry name" value="PqqF-like_C_4"/>
    <property type="match status" value="1"/>
</dbReference>
<dbReference type="InterPro" id="IPR050626">
    <property type="entry name" value="Peptidase_M16"/>
</dbReference>
<dbReference type="KEGG" id="vnx:VNE69_02187"/>
<dbReference type="GO" id="GO:0046872">
    <property type="term" value="F:metal ion binding"/>
    <property type="evidence" value="ECO:0007669"/>
    <property type="project" value="UniProtKB-KW"/>
</dbReference>
<gene>
    <name evidence="3" type="ORF">VNE69_02187</name>
</gene>
<name>A0AAX4J9T3_9MICR</name>
<proteinExistence type="predicted"/>
<protein>
    <submittedName>
        <fullName evidence="3">Zinc protease</fullName>
    </submittedName>
</protein>
<reference evidence="3" key="1">
    <citation type="journal article" date="2024" name="BMC Genomics">
        <title>Functional annotation of a divergent genome using sequence and structure-based similarity.</title>
        <authorList>
            <person name="Svedberg D."/>
            <person name="Winiger R.R."/>
            <person name="Berg A."/>
            <person name="Sharma H."/>
            <person name="Tellgren-Roth C."/>
            <person name="Debrunner-Vossbrinck B.A."/>
            <person name="Vossbrinck C.R."/>
            <person name="Barandun J."/>
        </authorList>
    </citation>
    <scope>NUCLEOTIDE SEQUENCE</scope>
    <source>
        <strain evidence="3">Illinois isolate</strain>
    </source>
</reference>
<dbReference type="Gene3D" id="3.30.830.10">
    <property type="entry name" value="Metalloenzyme, LuxS/M16 peptidase-like"/>
    <property type="match status" value="2"/>
</dbReference>
<evidence type="ECO:0000259" key="2">
    <source>
        <dbReference type="Pfam" id="PF22456"/>
    </source>
</evidence>
<keyword evidence="1" id="KW-0479">Metal-binding</keyword>
<keyword evidence="4" id="KW-1185">Reference proteome</keyword>
<dbReference type="PANTHER" id="PTHR43690">
    <property type="entry name" value="NARDILYSIN"/>
    <property type="match status" value="1"/>
</dbReference>
<dbReference type="GO" id="GO:0008233">
    <property type="term" value="F:peptidase activity"/>
    <property type="evidence" value="ECO:0007669"/>
    <property type="project" value="UniProtKB-KW"/>
</dbReference>
<dbReference type="RefSeq" id="XP_065328811.1">
    <property type="nucleotide sequence ID" value="XM_065472739.1"/>
</dbReference>
<dbReference type="EMBL" id="CP142727">
    <property type="protein sequence ID" value="WUR02666.1"/>
    <property type="molecule type" value="Genomic_DNA"/>
</dbReference>
<dbReference type="SUPFAM" id="SSF63411">
    <property type="entry name" value="LuxS/MPP-like metallohydrolase"/>
    <property type="match status" value="2"/>
</dbReference>
<dbReference type="InterPro" id="IPR054734">
    <property type="entry name" value="PqqF-like_C_4"/>
</dbReference>
<keyword evidence="3" id="KW-0378">Hydrolase</keyword>
<keyword evidence="3" id="KW-0645">Protease</keyword>
<dbReference type="PANTHER" id="PTHR43690:SF18">
    <property type="entry name" value="INSULIN-DEGRADING ENZYME-RELATED"/>
    <property type="match status" value="1"/>
</dbReference>
<evidence type="ECO:0000313" key="4">
    <source>
        <dbReference type="Proteomes" id="UP001334084"/>
    </source>
</evidence>
<dbReference type="GO" id="GO:0006508">
    <property type="term" value="P:proteolysis"/>
    <property type="evidence" value="ECO:0007669"/>
    <property type="project" value="UniProtKB-KW"/>
</dbReference>
<dbReference type="Proteomes" id="UP001334084">
    <property type="component" value="Chromosome 2"/>
</dbReference>
<accession>A0AAX4J9T3</accession>
<feature type="domain" description="Coenzyme PQQ synthesis protein F-like C-terminal lobe" evidence="2">
    <location>
        <begin position="273"/>
        <end position="363"/>
    </location>
</feature>
<organism evidence="3 4">
    <name type="scientific">Vairimorpha necatrix</name>
    <dbReference type="NCBI Taxonomy" id="6039"/>
    <lineage>
        <taxon>Eukaryota</taxon>
        <taxon>Fungi</taxon>
        <taxon>Fungi incertae sedis</taxon>
        <taxon>Microsporidia</taxon>
        <taxon>Nosematidae</taxon>
        <taxon>Vairimorpha</taxon>
    </lineage>
</organism>